<evidence type="ECO:0000313" key="4">
    <source>
        <dbReference type="Proteomes" id="UP000467840"/>
    </source>
</evidence>
<reference evidence="3 4" key="1">
    <citation type="journal article" date="2020" name="Mol. Plant">
        <title>The Chromosome-Based Rubber Tree Genome Provides New Insights into Spurge Genome Evolution and Rubber Biosynthesis.</title>
        <authorList>
            <person name="Liu J."/>
            <person name="Shi C."/>
            <person name="Shi C.C."/>
            <person name="Li W."/>
            <person name="Zhang Q.J."/>
            <person name="Zhang Y."/>
            <person name="Li K."/>
            <person name="Lu H.F."/>
            <person name="Shi C."/>
            <person name="Zhu S.T."/>
            <person name="Xiao Z.Y."/>
            <person name="Nan H."/>
            <person name="Yue Y."/>
            <person name="Zhu X.G."/>
            <person name="Wu Y."/>
            <person name="Hong X.N."/>
            <person name="Fan G.Y."/>
            <person name="Tong Y."/>
            <person name="Zhang D."/>
            <person name="Mao C.L."/>
            <person name="Liu Y.L."/>
            <person name="Hao S.J."/>
            <person name="Liu W.Q."/>
            <person name="Lv M.Q."/>
            <person name="Zhang H.B."/>
            <person name="Liu Y."/>
            <person name="Hu-Tang G.R."/>
            <person name="Wang J.P."/>
            <person name="Wang J.H."/>
            <person name="Sun Y.H."/>
            <person name="Ni S.B."/>
            <person name="Chen W.B."/>
            <person name="Zhang X.C."/>
            <person name="Jiao Y.N."/>
            <person name="Eichler E.E."/>
            <person name="Li G.H."/>
            <person name="Liu X."/>
            <person name="Gao L.Z."/>
        </authorList>
    </citation>
    <scope>NUCLEOTIDE SEQUENCE [LARGE SCALE GENOMIC DNA]</scope>
    <source>
        <strain evidence="4">cv. GT1</strain>
        <tissue evidence="3">Leaf</tissue>
    </source>
</reference>
<accession>A0A6A6LQT2</accession>
<dbReference type="EMBL" id="JAAGAX010000009">
    <property type="protein sequence ID" value="KAF2303414.1"/>
    <property type="molecule type" value="Genomic_DNA"/>
</dbReference>
<dbReference type="FunFam" id="3.40.50.300:FF:001091">
    <property type="entry name" value="Probable disease resistance protein At1g61300"/>
    <property type="match status" value="1"/>
</dbReference>
<organism evidence="3 4">
    <name type="scientific">Hevea brasiliensis</name>
    <name type="common">Para rubber tree</name>
    <name type="synonym">Siphonia brasiliensis</name>
    <dbReference type="NCBI Taxonomy" id="3981"/>
    <lineage>
        <taxon>Eukaryota</taxon>
        <taxon>Viridiplantae</taxon>
        <taxon>Streptophyta</taxon>
        <taxon>Embryophyta</taxon>
        <taxon>Tracheophyta</taxon>
        <taxon>Spermatophyta</taxon>
        <taxon>Magnoliopsida</taxon>
        <taxon>eudicotyledons</taxon>
        <taxon>Gunneridae</taxon>
        <taxon>Pentapetalae</taxon>
        <taxon>rosids</taxon>
        <taxon>fabids</taxon>
        <taxon>Malpighiales</taxon>
        <taxon>Euphorbiaceae</taxon>
        <taxon>Crotonoideae</taxon>
        <taxon>Micrandreae</taxon>
        <taxon>Hevea</taxon>
    </lineage>
</organism>
<proteinExistence type="predicted"/>
<dbReference type="InterPro" id="IPR002182">
    <property type="entry name" value="NB-ARC"/>
</dbReference>
<dbReference type="InterPro" id="IPR027417">
    <property type="entry name" value="P-loop_NTPase"/>
</dbReference>
<sequence length="260" mass="29566">MEELNALKVEVTIKQEQMQLQFGMEPKEGVKLWLRNVDEIDSEVSRITTENRQENLSWYCPNYLCSRKQFGKLVEEKIEEVADLIEKGNFSDDSLAHKLQNKGRIGVYGMGGIGKTTIMREINNQLLKGSTDFGCVLWVTVSKDFDLDRLQKGIAKQLNFSLSDCESVVEKSAKIYGALHRKRFVQVLDDLGELFPLEQVGIPFPTAENGCKIVLTTRLMSICRGMETEQDVEIKVLSEDEAWNLFRDKVGKAVLVEPKI</sequence>
<dbReference type="Proteomes" id="UP000467840">
    <property type="component" value="Chromosome 16"/>
</dbReference>
<evidence type="ECO:0000259" key="2">
    <source>
        <dbReference type="Pfam" id="PF00931"/>
    </source>
</evidence>
<keyword evidence="1" id="KW-0611">Plant defense</keyword>
<dbReference type="PRINTS" id="PR00364">
    <property type="entry name" value="DISEASERSIST"/>
</dbReference>
<dbReference type="GO" id="GO:0006952">
    <property type="term" value="P:defense response"/>
    <property type="evidence" value="ECO:0007669"/>
    <property type="project" value="UniProtKB-KW"/>
</dbReference>
<dbReference type="Pfam" id="PF00931">
    <property type="entry name" value="NB-ARC"/>
    <property type="match status" value="1"/>
</dbReference>
<dbReference type="PANTHER" id="PTHR33463:SF167">
    <property type="entry name" value="PUTATIVE-RELATED"/>
    <property type="match status" value="1"/>
</dbReference>
<dbReference type="Gene3D" id="3.40.50.300">
    <property type="entry name" value="P-loop containing nucleotide triphosphate hydrolases"/>
    <property type="match status" value="1"/>
</dbReference>
<dbReference type="GO" id="GO:0043531">
    <property type="term" value="F:ADP binding"/>
    <property type="evidence" value="ECO:0007669"/>
    <property type="project" value="InterPro"/>
</dbReference>
<dbReference type="InterPro" id="IPR050905">
    <property type="entry name" value="Plant_NBS-LRR"/>
</dbReference>
<dbReference type="SUPFAM" id="SSF52540">
    <property type="entry name" value="P-loop containing nucleoside triphosphate hydrolases"/>
    <property type="match status" value="1"/>
</dbReference>
<dbReference type="AlphaFoldDB" id="A0A6A6LQT2"/>
<evidence type="ECO:0000313" key="3">
    <source>
        <dbReference type="EMBL" id="KAF2303414.1"/>
    </source>
</evidence>
<dbReference type="PANTHER" id="PTHR33463">
    <property type="entry name" value="NB-ARC DOMAIN-CONTAINING PROTEIN-RELATED"/>
    <property type="match status" value="1"/>
</dbReference>
<comment type="caution">
    <text evidence="3">The sequence shown here is derived from an EMBL/GenBank/DDBJ whole genome shotgun (WGS) entry which is preliminary data.</text>
</comment>
<feature type="domain" description="NB-ARC" evidence="2">
    <location>
        <begin position="99"/>
        <end position="253"/>
    </location>
</feature>
<name>A0A6A6LQT2_HEVBR</name>
<evidence type="ECO:0000256" key="1">
    <source>
        <dbReference type="ARBA" id="ARBA00022821"/>
    </source>
</evidence>
<gene>
    <name evidence="3" type="ORF">GH714_018120</name>
</gene>
<protein>
    <recommendedName>
        <fullName evidence="2">NB-ARC domain-containing protein</fullName>
    </recommendedName>
</protein>
<keyword evidence="4" id="KW-1185">Reference proteome</keyword>